<gene>
    <name evidence="2" type="ORF">T01_15936</name>
</gene>
<dbReference type="AlphaFoldDB" id="A0A0V1BKH7"/>
<keyword evidence="3" id="KW-1185">Reference proteome</keyword>
<proteinExistence type="predicted"/>
<evidence type="ECO:0000256" key="1">
    <source>
        <dbReference type="SAM" id="MobiDB-lite"/>
    </source>
</evidence>
<protein>
    <submittedName>
        <fullName evidence="2">Uncharacterized protein</fullName>
    </submittedName>
</protein>
<feature type="compositionally biased region" description="Basic and acidic residues" evidence="1">
    <location>
        <begin position="257"/>
        <end position="272"/>
    </location>
</feature>
<feature type="compositionally biased region" description="Basic and acidic residues" evidence="1">
    <location>
        <begin position="33"/>
        <end position="45"/>
    </location>
</feature>
<accession>A0A0V1BKH7</accession>
<name>A0A0V1BKH7_TRISP</name>
<dbReference type="InParanoid" id="A0A0V1BKH7"/>
<sequence length="294" mass="32371">MSGGVSLNSKPGVDPPVATMSDWHTLSPPGDLYRPDVKGQHRESVEPTAVVEGDVVVEESGGQEQAAASEIGALSEEPQKKRKKNTERRKEKLLKAVVLLLLLVMARVKRQRQFPVRLSASSLMLEPVPNTSVPTMFRQFRVSLCPVAVCTSWTLPVKKGKMARCGWVGGRGGSFFIINGQDGFRFFRTPLFQNRLFFHFVGQVLIHRAAFDVIILLAHRCHIKHILSSTSNISVCRHVLICMPCLHEQGTYHRNDLVQDTGRPEAPGRDGHPSPPAGQWTVLPACIGTVESGA</sequence>
<feature type="region of interest" description="Disordered" evidence="1">
    <location>
        <begin position="1"/>
        <end position="88"/>
    </location>
</feature>
<feature type="region of interest" description="Disordered" evidence="1">
    <location>
        <begin position="257"/>
        <end position="280"/>
    </location>
</feature>
<evidence type="ECO:0000313" key="2">
    <source>
        <dbReference type="EMBL" id="KRY37504.1"/>
    </source>
</evidence>
<evidence type="ECO:0000313" key="3">
    <source>
        <dbReference type="Proteomes" id="UP000054776"/>
    </source>
</evidence>
<organism evidence="2 3">
    <name type="scientific">Trichinella spiralis</name>
    <name type="common">Trichina worm</name>
    <dbReference type="NCBI Taxonomy" id="6334"/>
    <lineage>
        <taxon>Eukaryota</taxon>
        <taxon>Metazoa</taxon>
        <taxon>Ecdysozoa</taxon>
        <taxon>Nematoda</taxon>
        <taxon>Enoplea</taxon>
        <taxon>Dorylaimia</taxon>
        <taxon>Trichinellida</taxon>
        <taxon>Trichinellidae</taxon>
        <taxon>Trichinella</taxon>
    </lineage>
</organism>
<reference evidence="2 3" key="1">
    <citation type="submission" date="2015-01" db="EMBL/GenBank/DDBJ databases">
        <title>Evolution of Trichinella species and genotypes.</title>
        <authorList>
            <person name="Korhonen P.K."/>
            <person name="Edoardo P."/>
            <person name="Giuseppe L.R."/>
            <person name="Gasser R.B."/>
        </authorList>
    </citation>
    <scope>NUCLEOTIDE SEQUENCE [LARGE SCALE GENOMIC DNA]</scope>
    <source>
        <strain evidence="2">ISS3</strain>
    </source>
</reference>
<dbReference type="EMBL" id="JYDH01000033">
    <property type="protein sequence ID" value="KRY37504.1"/>
    <property type="molecule type" value="Genomic_DNA"/>
</dbReference>
<feature type="compositionally biased region" description="Low complexity" evidence="1">
    <location>
        <begin position="46"/>
        <end position="64"/>
    </location>
</feature>
<comment type="caution">
    <text evidence="2">The sequence shown here is derived from an EMBL/GenBank/DDBJ whole genome shotgun (WGS) entry which is preliminary data.</text>
</comment>
<dbReference type="Proteomes" id="UP000054776">
    <property type="component" value="Unassembled WGS sequence"/>
</dbReference>